<dbReference type="PROSITE" id="PS50109">
    <property type="entry name" value="HIS_KIN"/>
    <property type="match status" value="1"/>
</dbReference>
<dbReference type="InterPro" id="IPR004358">
    <property type="entry name" value="Sig_transdc_His_kin-like_C"/>
</dbReference>
<dbReference type="PANTHER" id="PTHR43065:SF10">
    <property type="entry name" value="PEROXIDE STRESS-ACTIVATED HISTIDINE KINASE MAK3"/>
    <property type="match status" value="1"/>
</dbReference>
<keyword evidence="5" id="KW-0547">Nucleotide-binding</keyword>
<keyword evidence="9" id="KW-1133">Transmembrane helix</keyword>
<sequence>MLDEAAILHRQASQRADQHDAHLTALSAIAVAGGPGRQDLFLDVGASIQRFYPRIRAIDLVSISGGAGATTRPARDPETDRIIREAAMASTGKLMLRPGPGVSGDYLLVKRSPNKDAARFGLSLEVDAGALIDSESPFWSRPSVRRSLWLGDVMLSGAVSGQAVQFEKVLGSGSQPLVLRAAISPRVGDLLTVTNVVSLVVVVSLLYAAILVGMRQIARARSAERAARLHAQDARLAHASRVNALGEMASGLAHELTQPLTAILSQVQAGRLLSTRGEFDKLSQIFGDSESQAKRAAAILDRLRRWTTPGDIARQEVSVNSAVMSVYVILRAEATRAGIDLEHDLAPALPPVLGDGVEIEQVIFNLVRNAMDAVGNADRRRITVTTRDLGDAIVLTVSDTGPGVSADVRNRLFEPFVTDKSGGTGLGLALCQRLVERMGGEIELVEDPSTTRFRVTLPAGGQASESKR</sequence>
<reference evidence="11 12" key="1">
    <citation type="submission" date="2016-10" db="EMBL/GenBank/DDBJ databases">
        <authorList>
            <person name="de Groot N.N."/>
        </authorList>
    </citation>
    <scope>NUCLEOTIDE SEQUENCE [LARGE SCALE GENOMIC DNA]</scope>
    <source>
        <strain evidence="11 12">ATCC 35022</strain>
    </source>
</reference>
<keyword evidence="12" id="KW-1185">Reference proteome</keyword>
<evidence type="ECO:0000256" key="6">
    <source>
        <dbReference type="ARBA" id="ARBA00022777"/>
    </source>
</evidence>
<comment type="catalytic activity">
    <reaction evidence="1">
        <text>ATP + protein L-histidine = ADP + protein N-phospho-L-histidine.</text>
        <dbReference type="EC" id="2.7.13.3"/>
    </reaction>
</comment>
<dbReference type="Pfam" id="PF02518">
    <property type="entry name" value="HATPase_c"/>
    <property type="match status" value="1"/>
</dbReference>
<dbReference type="AlphaFoldDB" id="A0A1G6EPQ0"/>
<dbReference type="Gene3D" id="3.30.565.10">
    <property type="entry name" value="Histidine kinase-like ATPase, C-terminal domain"/>
    <property type="match status" value="1"/>
</dbReference>
<dbReference type="Pfam" id="PF00512">
    <property type="entry name" value="HisKA"/>
    <property type="match status" value="1"/>
</dbReference>
<keyword evidence="3" id="KW-0597">Phosphoprotein</keyword>
<keyword evidence="7" id="KW-0067">ATP-binding</keyword>
<dbReference type="Gene3D" id="1.10.287.130">
    <property type="match status" value="1"/>
</dbReference>
<dbReference type="InterPro" id="IPR005467">
    <property type="entry name" value="His_kinase_dom"/>
</dbReference>
<keyword evidence="4" id="KW-0808">Transferase</keyword>
<evidence type="ECO:0000256" key="3">
    <source>
        <dbReference type="ARBA" id="ARBA00022553"/>
    </source>
</evidence>
<keyword evidence="9" id="KW-0472">Membrane</keyword>
<dbReference type="GO" id="GO:0000155">
    <property type="term" value="F:phosphorelay sensor kinase activity"/>
    <property type="evidence" value="ECO:0007669"/>
    <property type="project" value="InterPro"/>
</dbReference>
<feature type="transmembrane region" description="Helical" evidence="9">
    <location>
        <begin position="190"/>
        <end position="212"/>
    </location>
</feature>
<evidence type="ECO:0000256" key="7">
    <source>
        <dbReference type="ARBA" id="ARBA00022840"/>
    </source>
</evidence>
<evidence type="ECO:0000256" key="8">
    <source>
        <dbReference type="ARBA" id="ARBA00023012"/>
    </source>
</evidence>
<dbReference type="InterPro" id="IPR003594">
    <property type="entry name" value="HATPase_dom"/>
</dbReference>
<name>A0A1G6EPQ0_9HYPH</name>
<keyword evidence="9" id="KW-0812">Transmembrane</keyword>
<evidence type="ECO:0000259" key="10">
    <source>
        <dbReference type="PROSITE" id="PS50109"/>
    </source>
</evidence>
<evidence type="ECO:0000256" key="1">
    <source>
        <dbReference type="ARBA" id="ARBA00000085"/>
    </source>
</evidence>
<dbReference type="SUPFAM" id="SSF55874">
    <property type="entry name" value="ATPase domain of HSP90 chaperone/DNA topoisomerase II/histidine kinase"/>
    <property type="match status" value="1"/>
</dbReference>
<evidence type="ECO:0000256" key="4">
    <source>
        <dbReference type="ARBA" id="ARBA00022679"/>
    </source>
</evidence>
<protein>
    <recommendedName>
        <fullName evidence="2">histidine kinase</fullName>
        <ecNumber evidence="2">2.7.13.3</ecNumber>
    </recommendedName>
</protein>
<keyword evidence="6 11" id="KW-0418">Kinase</keyword>
<dbReference type="EC" id="2.7.13.3" evidence="2"/>
<dbReference type="Proteomes" id="UP000199071">
    <property type="component" value="Unassembled WGS sequence"/>
</dbReference>
<accession>A0A1G6EPQ0</accession>
<evidence type="ECO:0000256" key="5">
    <source>
        <dbReference type="ARBA" id="ARBA00022741"/>
    </source>
</evidence>
<dbReference type="EMBL" id="FMXQ01000021">
    <property type="protein sequence ID" value="SDB59232.1"/>
    <property type="molecule type" value="Genomic_DNA"/>
</dbReference>
<dbReference type="CDD" id="cd00082">
    <property type="entry name" value="HisKA"/>
    <property type="match status" value="1"/>
</dbReference>
<feature type="domain" description="Histidine kinase" evidence="10">
    <location>
        <begin position="251"/>
        <end position="461"/>
    </location>
</feature>
<gene>
    <name evidence="11" type="ORF">SAMN02982931_04780</name>
</gene>
<keyword evidence="8" id="KW-0902">Two-component regulatory system</keyword>
<evidence type="ECO:0000256" key="2">
    <source>
        <dbReference type="ARBA" id="ARBA00012438"/>
    </source>
</evidence>
<evidence type="ECO:0000313" key="12">
    <source>
        <dbReference type="Proteomes" id="UP000199071"/>
    </source>
</evidence>
<dbReference type="SMART" id="SM00387">
    <property type="entry name" value="HATPase_c"/>
    <property type="match status" value="1"/>
</dbReference>
<proteinExistence type="predicted"/>
<dbReference type="SUPFAM" id="SSF47384">
    <property type="entry name" value="Homodimeric domain of signal transducing histidine kinase"/>
    <property type="match status" value="1"/>
</dbReference>
<dbReference type="PRINTS" id="PR00344">
    <property type="entry name" value="BCTRLSENSOR"/>
</dbReference>
<dbReference type="GO" id="GO:0005524">
    <property type="term" value="F:ATP binding"/>
    <property type="evidence" value="ECO:0007669"/>
    <property type="project" value="UniProtKB-KW"/>
</dbReference>
<dbReference type="SMART" id="SM00388">
    <property type="entry name" value="HisKA"/>
    <property type="match status" value="1"/>
</dbReference>
<dbReference type="InterPro" id="IPR003661">
    <property type="entry name" value="HisK_dim/P_dom"/>
</dbReference>
<dbReference type="PANTHER" id="PTHR43065">
    <property type="entry name" value="SENSOR HISTIDINE KINASE"/>
    <property type="match status" value="1"/>
</dbReference>
<dbReference type="InterPro" id="IPR036890">
    <property type="entry name" value="HATPase_C_sf"/>
</dbReference>
<dbReference type="STRING" id="665467.SAMN02982931_04780"/>
<dbReference type="InterPro" id="IPR036097">
    <property type="entry name" value="HisK_dim/P_sf"/>
</dbReference>
<organism evidence="11 12">
    <name type="scientific">Bauldia litoralis</name>
    <dbReference type="NCBI Taxonomy" id="665467"/>
    <lineage>
        <taxon>Bacteria</taxon>
        <taxon>Pseudomonadati</taxon>
        <taxon>Pseudomonadota</taxon>
        <taxon>Alphaproteobacteria</taxon>
        <taxon>Hyphomicrobiales</taxon>
        <taxon>Kaistiaceae</taxon>
        <taxon>Bauldia</taxon>
    </lineage>
</organism>
<evidence type="ECO:0000256" key="9">
    <source>
        <dbReference type="SAM" id="Phobius"/>
    </source>
</evidence>
<evidence type="ECO:0000313" key="11">
    <source>
        <dbReference type="EMBL" id="SDB59232.1"/>
    </source>
</evidence>